<dbReference type="EMBL" id="JAEHFY010000014">
    <property type="protein sequence ID" value="MBK0383525.1"/>
    <property type="molecule type" value="Genomic_DNA"/>
</dbReference>
<comment type="caution">
    <text evidence="1">The sequence shown here is derived from an EMBL/GenBank/DDBJ whole genome shotgun (WGS) entry which is preliminary data.</text>
</comment>
<accession>A0ABS1BKV3</accession>
<dbReference type="RefSeq" id="WP_200586329.1">
    <property type="nucleotide sequence ID" value="NZ_JAEHFY010000014.1"/>
</dbReference>
<reference evidence="1 2" key="1">
    <citation type="submission" date="2020-12" db="EMBL/GenBank/DDBJ databases">
        <title>Bacterial novel species Pedobacter sp. SD-b isolated from soil.</title>
        <authorList>
            <person name="Jung H.-Y."/>
        </authorList>
    </citation>
    <scope>NUCLEOTIDE SEQUENCE [LARGE SCALE GENOMIC DNA]</scope>
    <source>
        <strain evidence="1 2">SD-b</strain>
    </source>
</reference>
<organism evidence="1 2">
    <name type="scientific">Pedobacter segetis</name>
    <dbReference type="NCBI Taxonomy" id="2793069"/>
    <lineage>
        <taxon>Bacteria</taxon>
        <taxon>Pseudomonadati</taxon>
        <taxon>Bacteroidota</taxon>
        <taxon>Sphingobacteriia</taxon>
        <taxon>Sphingobacteriales</taxon>
        <taxon>Sphingobacteriaceae</taxon>
        <taxon>Pedobacter</taxon>
    </lineage>
</organism>
<dbReference type="Proteomes" id="UP000660024">
    <property type="component" value="Unassembled WGS sequence"/>
</dbReference>
<sequence>MALDIKKISERTVEARDENGNIFLYTHVSTKNGLPITNADIDGVNYIKFDYFFYKRNDIIEAVLPDPTFSDNTFDI</sequence>
<evidence type="ECO:0000313" key="2">
    <source>
        <dbReference type="Proteomes" id="UP000660024"/>
    </source>
</evidence>
<name>A0ABS1BKV3_9SPHI</name>
<evidence type="ECO:0000313" key="1">
    <source>
        <dbReference type="EMBL" id="MBK0383525.1"/>
    </source>
</evidence>
<keyword evidence="2" id="KW-1185">Reference proteome</keyword>
<proteinExistence type="predicted"/>
<protein>
    <submittedName>
        <fullName evidence="1">Uncharacterized protein</fullName>
    </submittedName>
</protein>
<gene>
    <name evidence="1" type="ORF">I5M32_11210</name>
</gene>